<keyword evidence="8" id="KW-0479">Metal-binding</keyword>
<evidence type="ECO:0000313" key="17">
    <source>
        <dbReference type="EMBL" id="KAL1585917.1"/>
    </source>
</evidence>
<keyword evidence="18" id="KW-1185">Reference proteome</keyword>
<dbReference type="PROSITE" id="PS50830">
    <property type="entry name" value="TNASE_3"/>
    <property type="match status" value="1"/>
</dbReference>
<evidence type="ECO:0000256" key="7">
    <source>
        <dbReference type="ARBA" id="ARBA00022722"/>
    </source>
</evidence>
<feature type="region of interest" description="Disordered" evidence="15">
    <location>
        <begin position="262"/>
        <end position="296"/>
    </location>
</feature>
<organism evidence="17 18">
    <name type="scientific">Cladosporium halotolerans</name>
    <dbReference type="NCBI Taxonomy" id="1052096"/>
    <lineage>
        <taxon>Eukaryota</taxon>
        <taxon>Fungi</taxon>
        <taxon>Dikarya</taxon>
        <taxon>Ascomycota</taxon>
        <taxon>Pezizomycotina</taxon>
        <taxon>Dothideomycetes</taxon>
        <taxon>Dothideomycetidae</taxon>
        <taxon>Cladosporiales</taxon>
        <taxon>Cladosporiaceae</taxon>
        <taxon>Cladosporium</taxon>
    </lineage>
</organism>
<evidence type="ECO:0000313" key="18">
    <source>
        <dbReference type="Proteomes" id="UP000803884"/>
    </source>
</evidence>
<comment type="similarity">
    <text evidence="3">Belongs to the LCL3 family.</text>
</comment>
<gene>
    <name evidence="17" type="ORF">WHR41_04975</name>
</gene>
<evidence type="ECO:0000256" key="9">
    <source>
        <dbReference type="ARBA" id="ARBA00022759"/>
    </source>
</evidence>
<dbReference type="GO" id="GO:0004519">
    <property type="term" value="F:endonuclease activity"/>
    <property type="evidence" value="ECO:0007669"/>
    <property type="project" value="UniProtKB-KW"/>
</dbReference>
<evidence type="ECO:0000259" key="16">
    <source>
        <dbReference type="PROSITE" id="PS50830"/>
    </source>
</evidence>
<accession>A0AB34KP70</accession>
<dbReference type="InterPro" id="IPR016071">
    <property type="entry name" value="Staphylococal_nuclease_OB-fold"/>
</dbReference>
<proteinExistence type="inferred from homology"/>
<dbReference type="Pfam" id="PF00565">
    <property type="entry name" value="SNase"/>
    <property type="match status" value="1"/>
</dbReference>
<keyword evidence="14" id="KW-0472">Membrane</keyword>
<dbReference type="GO" id="GO:0016787">
    <property type="term" value="F:hydrolase activity"/>
    <property type="evidence" value="ECO:0007669"/>
    <property type="project" value="UniProtKB-KW"/>
</dbReference>
<evidence type="ECO:0000256" key="2">
    <source>
        <dbReference type="ARBA" id="ARBA00004173"/>
    </source>
</evidence>
<keyword evidence="10" id="KW-0378">Hydrolase</keyword>
<dbReference type="GO" id="GO:0005739">
    <property type="term" value="C:mitochondrion"/>
    <property type="evidence" value="ECO:0007669"/>
    <property type="project" value="UniProtKB-SubCell"/>
</dbReference>
<evidence type="ECO:0000256" key="12">
    <source>
        <dbReference type="ARBA" id="ARBA00022989"/>
    </source>
</evidence>
<evidence type="ECO:0000256" key="10">
    <source>
        <dbReference type="ARBA" id="ARBA00022801"/>
    </source>
</evidence>
<dbReference type="SMART" id="SM00318">
    <property type="entry name" value="SNc"/>
    <property type="match status" value="1"/>
</dbReference>
<dbReference type="InterPro" id="IPR035437">
    <property type="entry name" value="SNase_OB-fold_sf"/>
</dbReference>
<evidence type="ECO:0000256" key="15">
    <source>
        <dbReference type="SAM" id="MobiDB-lite"/>
    </source>
</evidence>
<feature type="compositionally biased region" description="Basic and acidic residues" evidence="15">
    <location>
        <begin position="270"/>
        <end position="296"/>
    </location>
</feature>
<evidence type="ECO:0000256" key="1">
    <source>
        <dbReference type="ARBA" id="ARBA00004167"/>
    </source>
</evidence>
<keyword evidence="7" id="KW-0540">Nuclease</keyword>
<keyword evidence="6" id="KW-0812">Transmembrane</keyword>
<dbReference type="FunFam" id="2.40.50.90:FF:000029">
    <property type="entry name" value="Probable endonuclease lcl3"/>
    <property type="match status" value="1"/>
</dbReference>
<dbReference type="SUPFAM" id="SSF50199">
    <property type="entry name" value="Staphylococcal nuclease"/>
    <property type="match status" value="1"/>
</dbReference>
<dbReference type="Gene3D" id="2.40.50.90">
    <property type="match status" value="1"/>
</dbReference>
<keyword evidence="11" id="KW-0106">Calcium</keyword>
<dbReference type="GO" id="GO:0046872">
    <property type="term" value="F:metal ion binding"/>
    <property type="evidence" value="ECO:0007669"/>
    <property type="project" value="UniProtKB-KW"/>
</dbReference>
<keyword evidence="12" id="KW-1133">Transmembrane helix</keyword>
<dbReference type="PANTHER" id="PTHR12302">
    <property type="entry name" value="EBNA2 BINDING PROTEIN P100"/>
    <property type="match status" value="1"/>
</dbReference>
<sequence>MPWPSWPFWRTTSPQQDNDTALPAPLSKAKGTWSGSLNARDRTQYTSAQTITFAVLTSATTLALYSLYKSYLRRIPGADYLKPSFFRRRSLFGYVTSVGDGDNFRLFHTPGGRLTGWGWLRAIGQKNKNGKRRIGGTEGTLHVRIAGIDAPELAHFGRPGQPHSREALEWLRSFILQKRVRVYPYRRDQYDRVVCTVVRRRFGFWKQDVGMEMLKRGLATVYEAKYGSEFGNSEEAYREAEAKAKAKKVGMWQAPGLVSKMLGKTNKPLESPREYKTRMAKEESNDSSDQKGKTKS</sequence>
<evidence type="ECO:0000256" key="8">
    <source>
        <dbReference type="ARBA" id="ARBA00022723"/>
    </source>
</evidence>
<dbReference type="GeneID" id="96006419"/>
<evidence type="ECO:0000256" key="6">
    <source>
        <dbReference type="ARBA" id="ARBA00022692"/>
    </source>
</evidence>
<dbReference type="RefSeq" id="XP_069229023.1">
    <property type="nucleotide sequence ID" value="XM_069373581.1"/>
</dbReference>
<evidence type="ECO:0000256" key="13">
    <source>
        <dbReference type="ARBA" id="ARBA00023128"/>
    </source>
</evidence>
<dbReference type="AlphaFoldDB" id="A0AB34KP70"/>
<dbReference type="Proteomes" id="UP000803884">
    <property type="component" value="Unassembled WGS sequence"/>
</dbReference>
<comment type="caution">
    <text evidence="17">The sequence shown here is derived from an EMBL/GenBank/DDBJ whole genome shotgun (WGS) entry which is preliminary data.</text>
</comment>
<comment type="subcellular location">
    <subcellularLocation>
        <location evidence="1">Membrane</location>
        <topology evidence="1">Single-pass membrane protein</topology>
    </subcellularLocation>
    <subcellularLocation>
        <location evidence="2">Mitochondrion</location>
    </subcellularLocation>
</comment>
<protein>
    <recommendedName>
        <fullName evidence="4">Probable endonuclease LCL3</fullName>
    </recommendedName>
    <alternativeName>
        <fullName evidence="5">Probable endonuclease lcl3</fullName>
    </alternativeName>
</protein>
<dbReference type="PANTHER" id="PTHR12302:SF3">
    <property type="entry name" value="SERINE_THREONINE-PROTEIN KINASE 31"/>
    <property type="match status" value="1"/>
</dbReference>
<evidence type="ECO:0000256" key="14">
    <source>
        <dbReference type="ARBA" id="ARBA00023136"/>
    </source>
</evidence>
<evidence type="ECO:0000256" key="5">
    <source>
        <dbReference type="ARBA" id="ARBA00014651"/>
    </source>
</evidence>
<keyword evidence="9" id="KW-0255">Endonuclease</keyword>
<dbReference type="EMBL" id="JAAQHG020000017">
    <property type="protein sequence ID" value="KAL1585917.1"/>
    <property type="molecule type" value="Genomic_DNA"/>
</dbReference>
<keyword evidence="13" id="KW-0496">Mitochondrion</keyword>
<reference evidence="17 18" key="1">
    <citation type="journal article" date="2020" name="Microbiol. Resour. Announc.">
        <title>Draft Genome Sequence of a Cladosporium Species Isolated from the Mesophotic Ascidian Didemnum maculosum.</title>
        <authorList>
            <person name="Gioti A."/>
            <person name="Siaperas R."/>
            <person name="Nikolaivits E."/>
            <person name="Le Goff G."/>
            <person name="Ouazzani J."/>
            <person name="Kotoulas G."/>
            <person name="Topakas E."/>
        </authorList>
    </citation>
    <scope>NUCLEOTIDE SEQUENCE [LARGE SCALE GENOMIC DNA]</scope>
    <source>
        <strain evidence="17 18">TM138-S3</strain>
    </source>
</reference>
<evidence type="ECO:0000256" key="11">
    <source>
        <dbReference type="ARBA" id="ARBA00022837"/>
    </source>
</evidence>
<name>A0AB34KP70_9PEZI</name>
<dbReference type="GO" id="GO:0016020">
    <property type="term" value="C:membrane"/>
    <property type="evidence" value="ECO:0007669"/>
    <property type="project" value="UniProtKB-SubCell"/>
</dbReference>
<evidence type="ECO:0000256" key="3">
    <source>
        <dbReference type="ARBA" id="ARBA00005435"/>
    </source>
</evidence>
<feature type="domain" description="TNase-like" evidence="16">
    <location>
        <begin position="89"/>
        <end position="254"/>
    </location>
</feature>
<evidence type="ECO:0000256" key="4">
    <source>
        <dbReference type="ARBA" id="ARBA00013404"/>
    </source>
</evidence>